<organism evidence="3 4">
    <name type="scientific">Rhizopus microsporus</name>
    <dbReference type="NCBI Taxonomy" id="58291"/>
    <lineage>
        <taxon>Eukaryota</taxon>
        <taxon>Fungi</taxon>
        <taxon>Fungi incertae sedis</taxon>
        <taxon>Mucoromycota</taxon>
        <taxon>Mucoromycotina</taxon>
        <taxon>Mucoromycetes</taxon>
        <taxon>Mucorales</taxon>
        <taxon>Mucorineae</taxon>
        <taxon>Rhizopodaceae</taxon>
        <taxon>Rhizopus</taxon>
    </lineage>
</organism>
<dbReference type="PANTHER" id="PTHR47787:SF1">
    <property type="entry name" value="CENTROMERE-BINDING PROTEIN 1"/>
    <property type="match status" value="1"/>
</dbReference>
<gene>
    <name evidence="3" type="ORF">BCV71DRAFT_264589</name>
</gene>
<feature type="compositionally biased region" description="Basic and acidic residues" evidence="1">
    <location>
        <begin position="23"/>
        <end position="39"/>
    </location>
</feature>
<dbReference type="GO" id="GO:0005634">
    <property type="term" value="C:nucleus"/>
    <property type="evidence" value="ECO:0007669"/>
    <property type="project" value="TreeGrafter"/>
</dbReference>
<evidence type="ECO:0000313" key="4">
    <source>
        <dbReference type="Proteomes" id="UP000242381"/>
    </source>
</evidence>
<feature type="region of interest" description="Disordered" evidence="1">
    <location>
        <begin position="1"/>
        <end position="42"/>
    </location>
</feature>
<dbReference type="GO" id="GO:0046983">
    <property type="term" value="F:protein dimerization activity"/>
    <property type="evidence" value="ECO:0007669"/>
    <property type="project" value="InterPro"/>
</dbReference>
<dbReference type="Gene3D" id="4.10.280.10">
    <property type="entry name" value="Helix-loop-helix DNA-binding domain"/>
    <property type="match status" value="1"/>
</dbReference>
<sequence>MSKTEQSATECQDSPSLPPTPPKQKDQELINKRRENHKLVERRRRTAINKGISELAILVPGCEKNKSSVLNRTIQYIHQMNQKETELMEKWSLEKLLLEQAVNQLCTERDHLKKENEYLKQQLARKSLPSSSSSASSS</sequence>
<dbReference type="InterPro" id="IPR011598">
    <property type="entry name" value="bHLH_dom"/>
</dbReference>
<accession>A0A0A1P853</accession>
<dbReference type="InterPro" id="IPR036638">
    <property type="entry name" value="HLH_DNA-bd_sf"/>
</dbReference>
<protein>
    <recommendedName>
        <fullName evidence="2">BHLH domain-containing protein</fullName>
    </recommendedName>
</protein>
<dbReference type="PROSITE" id="PS50888">
    <property type="entry name" value="BHLH"/>
    <property type="match status" value="1"/>
</dbReference>
<dbReference type="OMA" id="EQSATEC"/>
<name>A0A0A1P853_RHIZD</name>
<dbReference type="Proteomes" id="UP000242381">
    <property type="component" value="Unassembled WGS sequence"/>
</dbReference>
<evidence type="ECO:0000313" key="3">
    <source>
        <dbReference type="EMBL" id="ORE17632.1"/>
    </source>
</evidence>
<dbReference type="GO" id="GO:0003700">
    <property type="term" value="F:DNA-binding transcription factor activity"/>
    <property type="evidence" value="ECO:0007669"/>
    <property type="project" value="TreeGrafter"/>
</dbReference>
<dbReference type="VEuPathDB" id="FungiDB:BCV72DRAFT_83250"/>
<dbReference type="EMBL" id="KV921350">
    <property type="protein sequence ID" value="ORE17632.1"/>
    <property type="molecule type" value="Genomic_DNA"/>
</dbReference>
<feature type="compositionally biased region" description="Polar residues" evidence="1">
    <location>
        <begin position="1"/>
        <end position="15"/>
    </location>
</feature>
<dbReference type="AlphaFoldDB" id="A0A0A1P853"/>
<dbReference type="SMART" id="SM00353">
    <property type="entry name" value="HLH"/>
    <property type="match status" value="1"/>
</dbReference>
<reference evidence="3 4" key="1">
    <citation type="journal article" date="2016" name="Proc. Natl. Acad. Sci. U.S.A.">
        <title>Lipid metabolic changes in an early divergent fungus govern the establishment of a mutualistic symbiosis with endobacteria.</title>
        <authorList>
            <person name="Lastovetsky O.A."/>
            <person name="Gaspar M.L."/>
            <person name="Mondo S.J."/>
            <person name="LaButti K.M."/>
            <person name="Sandor L."/>
            <person name="Grigoriev I.V."/>
            <person name="Henry S.A."/>
            <person name="Pawlowska T.E."/>
        </authorList>
    </citation>
    <scope>NUCLEOTIDE SEQUENCE [LARGE SCALE GENOMIC DNA]</scope>
    <source>
        <strain evidence="3 4">ATCC 11559</strain>
    </source>
</reference>
<feature type="domain" description="BHLH" evidence="2">
    <location>
        <begin position="32"/>
        <end position="80"/>
    </location>
</feature>
<evidence type="ECO:0000256" key="1">
    <source>
        <dbReference type="SAM" id="MobiDB-lite"/>
    </source>
</evidence>
<dbReference type="PANTHER" id="PTHR47787">
    <property type="entry name" value="CENTROMERE-BINDING PROTEIN 1"/>
    <property type="match status" value="1"/>
</dbReference>
<dbReference type="Pfam" id="PF00010">
    <property type="entry name" value="HLH"/>
    <property type="match status" value="1"/>
</dbReference>
<proteinExistence type="predicted"/>
<evidence type="ECO:0000259" key="2">
    <source>
        <dbReference type="PROSITE" id="PS50888"/>
    </source>
</evidence>
<dbReference type="SUPFAM" id="SSF47459">
    <property type="entry name" value="HLH, helix-loop-helix DNA-binding domain"/>
    <property type="match status" value="1"/>
</dbReference>